<keyword evidence="3" id="KW-1185">Reference proteome</keyword>
<evidence type="ECO:0000256" key="1">
    <source>
        <dbReference type="SAM" id="Phobius"/>
    </source>
</evidence>
<organism evidence="2 3">
    <name type="scientific">Camelliibacillus cellulosilyticus</name>
    <dbReference type="NCBI Taxonomy" id="2174486"/>
    <lineage>
        <taxon>Bacteria</taxon>
        <taxon>Bacillati</taxon>
        <taxon>Bacillota</taxon>
        <taxon>Bacilli</taxon>
        <taxon>Bacillales</taxon>
        <taxon>Sporolactobacillaceae</taxon>
        <taxon>Camelliibacillus</taxon>
    </lineage>
</organism>
<evidence type="ECO:0000313" key="2">
    <source>
        <dbReference type="EMBL" id="MFC4617520.1"/>
    </source>
</evidence>
<keyword evidence="1" id="KW-0472">Membrane</keyword>
<keyword evidence="1" id="KW-0812">Transmembrane</keyword>
<name>A0ABV9GK09_9BACL</name>
<keyword evidence="1" id="KW-1133">Transmembrane helix</keyword>
<dbReference type="Proteomes" id="UP001596022">
    <property type="component" value="Unassembled WGS sequence"/>
</dbReference>
<protein>
    <submittedName>
        <fullName evidence="2">Uncharacterized protein</fullName>
    </submittedName>
</protein>
<comment type="caution">
    <text evidence="2">The sequence shown here is derived from an EMBL/GenBank/DDBJ whole genome shotgun (WGS) entry which is preliminary data.</text>
</comment>
<sequence>MIRLRHTLLKKREWMPVVTHPILFFVTYLVVGAVIGAMVLFAPDQHKQRPFYPRKSLFVLFVVVWFPLSVLAFTISPFVRGSLSQI</sequence>
<dbReference type="EMBL" id="JBHSFW010000001">
    <property type="protein sequence ID" value="MFC4617520.1"/>
    <property type="molecule type" value="Genomic_DNA"/>
</dbReference>
<evidence type="ECO:0000313" key="3">
    <source>
        <dbReference type="Proteomes" id="UP001596022"/>
    </source>
</evidence>
<feature type="transmembrane region" description="Helical" evidence="1">
    <location>
        <begin position="21"/>
        <end position="42"/>
    </location>
</feature>
<feature type="transmembrane region" description="Helical" evidence="1">
    <location>
        <begin position="57"/>
        <end position="79"/>
    </location>
</feature>
<gene>
    <name evidence="2" type="ORF">ACFO4N_02105</name>
</gene>
<accession>A0ABV9GK09</accession>
<proteinExistence type="predicted"/>
<reference evidence="3" key="1">
    <citation type="journal article" date="2019" name="Int. J. Syst. Evol. Microbiol.">
        <title>The Global Catalogue of Microorganisms (GCM) 10K type strain sequencing project: providing services to taxonomists for standard genome sequencing and annotation.</title>
        <authorList>
            <consortium name="The Broad Institute Genomics Platform"/>
            <consortium name="The Broad Institute Genome Sequencing Center for Infectious Disease"/>
            <person name="Wu L."/>
            <person name="Ma J."/>
        </authorList>
    </citation>
    <scope>NUCLEOTIDE SEQUENCE [LARGE SCALE GENOMIC DNA]</scope>
    <source>
        <strain evidence="3">CGMCC 1.16306</strain>
    </source>
</reference>